<evidence type="ECO:0008006" key="4">
    <source>
        <dbReference type="Google" id="ProtNLM"/>
    </source>
</evidence>
<dbReference type="EMBL" id="VSRR010112084">
    <property type="protein sequence ID" value="MPC97928.1"/>
    <property type="molecule type" value="Genomic_DNA"/>
</dbReference>
<evidence type="ECO:0000256" key="1">
    <source>
        <dbReference type="SAM" id="SignalP"/>
    </source>
</evidence>
<keyword evidence="3" id="KW-1185">Reference proteome</keyword>
<feature type="signal peptide" evidence="1">
    <location>
        <begin position="1"/>
        <end position="16"/>
    </location>
</feature>
<protein>
    <recommendedName>
        <fullName evidence="4">Secreted protein</fullName>
    </recommendedName>
</protein>
<sequence>MPSFLLCLCVAGICQTTDENEEARQGLVVQGLRLQGKGRQDKDEKIRTVWEEGARDHRMEEGVRKDRMGGGSK</sequence>
<feature type="chain" id="PRO_5023107959" description="Secreted protein" evidence="1">
    <location>
        <begin position="17"/>
        <end position="73"/>
    </location>
</feature>
<gene>
    <name evidence="2" type="ORF">E2C01_093273</name>
</gene>
<comment type="caution">
    <text evidence="2">The sequence shown here is derived from an EMBL/GenBank/DDBJ whole genome shotgun (WGS) entry which is preliminary data.</text>
</comment>
<dbReference type="Proteomes" id="UP000324222">
    <property type="component" value="Unassembled WGS sequence"/>
</dbReference>
<accession>A0A5B7JY50</accession>
<name>A0A5B7JY50_PORTR</name>
<evidence type="ECO:0000313" key="2">
    <source>
        <dbReference type="EMBL" id="MPC97928.1"/>
    </source>
</evidence>
<reference evidence="2 3" key="1">
    <citation type="submission" date="2019-05" db="EMBL/GenBank/DDBJ databases">
        <title>Another draft genome of Portunus trituberculatus and its Hox gene families provides insights of decapod evolution.</title>
        <authorList>
            <person name="Jeong J.-H."/>
            <person name="Song I."/>
            <person name="Kim S."/>
            <person name="Choi T."/>
            <person name="Kim D."/>
            <person name="Ryu S."/>
            <person name="Kim W."/>
        </authorList>
    </citation>
    <scope>NUCLEOTIDE SEQUENCE [LARGE SCALE GENOMIC DNA]</scope>
    <source>
        <tissue evidence="2">Muscle</tissue>
    </source>
</reference>
<organism evidence="2 3">
    <name type="scientific">Portunus trituberculatus</name>
    <name type="common">Swimming crab</name>
    <name type="synonym">Neptunus trituberculatus</name>
    <dbReference type="NCBI Taxonomy" id="210409"/>
    <lineage>
        <taxon>Eukaryota</taxon>
        <taxon>Metazoa</taxon>
        <taxon>Ecdysozoa</taxon>
        <taxon>Arthropoda</taxon>
        <taxon>Crustacea</taxon>
        <taxon>Multicrustacea</taxon>
        <taxon>Malacostraca</taxon>
        <taxon>Eumalacostraca</taxon>
        <taxon>Eucarida</taxon>
        <taxon>Decapoda</taxon>
        <taxon>Pleocyemata</taxon>
        <taxon>Brachyura</taxon>
        <taxon>Eubrachyura</taxon>
        <taxon>Portunoidea</taxon>
        <taxon>Portunidae</taxon>
        <taxon>Portuninae</taxon>
        <taxon>Portunus</taxon>
    </lineage>
</organism>
<keyword evidence="1" id="KW-0732">Signal</keyword>
<evidence type="ECO:0000313" key="3">
    <source>
        <dbReference type="Proteomes" id="UP000324222"/>
    </source>
</evidence>
<dbReference type="AlphaFoldDB" id="A0A5B7JY50"/>
<proteinExistence type="predicted"/>